<dbReference type="InterPro" id="IPR046341">
    <property type="entry name" value="SET_dom_sf"/>
</dbReference>
<gene>
    <name evidence="1" type="ORF">MEUPH1_LOCUS27683</name>
</gene>
<sequence>MFTNQMKMYELSITDPRYKYTKNNIFKNKNNDVKIVATTNFEIGQEIKTLCGQTAIIKPEDIKEGINDFSIMRSLKNGRDLLFLGPAAYVNQIDPEYKMGPSGRIDVVCKNH</sequence>
<proteinExistence type="predicted"/>
<dbReference type="EMBL" id="CARXXK010001144">
    <property type="protein sequence ID" value="CAI6374019.1"/>
    <property type="molecule type" value="Genomic_DNA"/>
</dbReference>
<organism evidence="1 2">
    <name type="scientific">Macrosiphum euphorbiae</name>
    <name type="common">potato aphid</name>
    <dbReference type="NCBI Taxonomy" id="13131"/>
    <lineage>
        <taxon>Eukaryota</taxon>
        <taxon>Metazoa</taxon>
        <taxon>Ecdysozoa</taxon>
        <taxon>Arthropoda</taxon>
        <taxon>Hexapoda</taxon>
        <taxon>Insecta</taxon>
        <taxon>Pterygota</taxon>
        <taxon>Neoptera</taxon>
        <taxon>Paraneoptera</taxon>
        <taxon>Hemiptera</taxon>
        <taxon>Sternorrhyncha</taxon>
        <taxon>Aphidomorpha</taxon>
        <taxon>Aphidoidea</taxon>
        <taxon>Aphididae</taxon>
        <taxon>Macrosiphini</taxon>
        <taxon>Macrosiphum</taxon>
    </lineage>
</organism>
<keyword evidence="2" id="KW-1185">Reference proteome</keyword>
<accession>A0AAV0Y2J5</accession>
<comment type="caution">
    <text evidence="1">The sequence shown here is derived from an EMBL/GenBank/DDBJ whole genome shotgun (WGS) entry which is preliminary data.</text>
</comment>
<name>A0AAV0Y2J5_9HEMI</name>
<evidence type="ECO:0000313" key="2">
    <source>
        <dbReference type="Proteomes" id="UP001160148"/>
    </source>
</evidence>
<dbReference type="Proteomes" id="UP001160148">
    <property type="component" value="Unassembled WGS sequence"/>
</dbReference>
<protein>
    <submittedName>
        <fullName evidence="1">Uncharacterized protein</fullName>
    </submittedName>
</protein>
<dbReference type="Gene3D" id="2.170.270.10">
    <property type="entry name" value="SET domain"/>
    <property type="match status" value="1"/>
</dbReference>
<reference evidence="1 2" key="1">
    <citation type="submission" date="2023-01" db="EMBL/GenBank/DDBJ databases">
        <authorList>
            <person name="Whitehead M."/>
        </authorList>
    </citation>
    <scope>NUCLEOTIDE SEQUENCE [LARGE SCALE GENOMIC DNA]</scope>
</reference>
<evidence type="ECO:0000313" key="1">
    <source>
        <dbReference type="EMBL" id="CAI6374019.1"/>
    </source>
</evidence>
<dbReference type="AlphaFoldDB" id="A0AAV0Y2J5"/>